<evidence type="ECO:0000259" key="2">
    <source>
        <dbReference type="PROSITE" id="PS50983"/>
    </source>
</evidence>
<dbReference type="PANTHER" id="PTHR30535">
    <property type="entry name" value="VITAMIN B12-BINDING PROTEIN"/>
    <property type="match status" value="1"/>
</dbReference>
<dbReference type="AlphaFoldDB" id="A0A2N5XQ91"/>
<dbReference type="RefSeq" id="WP_101534418.1">
    <property type="nucleotide sequence ID" value="NZ_PKUQ01000024.1"/>
</dbReference>
<dbReference type="Gene3D" id="3.40.50.1980">
    <property type="entry name" value="Nitrogenase molybdenum iron protein domain"/>
    <property type="match status" value="2"/>
</dbReference>
<evidence type="ECO:0000313" key="3">
    <source>
        <dbReference type="EMBL" id="PLW76607.1"/>
    </source>
</evidence>
<dbReference type="InterPro" id="IPR002491">
    <property type="entry name" value="ABC_transptr_periplasmic_BD"/>
</dbReference>
<keyword evidence="1" id="KW-0732">Signal</keyword>
<dbReference type="OrthoDB" id="9775594at2"/>
<organism evidence="3 4">
    <name type="scientific">Cohaesibacter celericrescens</name>
    <dbReference type="NCBI Taxonomy" id="2067669"/>
    <lineage>
        <taxon>Bacteria</taxon>
        <taxon>Pseudomonadati</taxon>
        <taxon>Pseudomonadota</taxon>
        <taxon>Alphaproteobacteria</taxon>
        <taxon>Hyphomicrobiales</taxon>
        <taxon>Cohaesibacteraceae</taxon>
    </lineage>
</organism>
<evidence type="ECO:0000313" key="4">
    <source>
        <dbReference type="Proteomes" id="UP000234881"/>
    </source>
</evidence>
<proteinExistence type="predicted"/>
<protein>
    <recommendedName>
        <fullName evidence="2">Fe/B12 periplasmic-binding domain-containing protein</fullName>
    </recommendedName>
</protein>
<dbReference type="PANTHER" id="PTHR30535:SF34">
    <property type="entry name" value="MOLYBDATE-BINDING PROTEIN MOLA"/>
    <property type="match status" value="1"/>
</dbReference>
<feature type="signal peptide" evidence="1">
    <location>
        <begin position="1"/>
        <end position="27"/>
    </location>
</feature>
<dbReference type="InterPro" id="IPR050902">
    <property type="entry name" value="ABC_Transporter_SBP"/>
</dbReference>
<reference evidence="3 4" key="1">
    <citation type="submission" date="2018-01" db="EMBL/GenBank/DDBJ databases">
        <title>The draft genome sequence of Cohaesibacter sp. H1304.</title>
        <authorList>
            <person name="Wang N.-N."/>
            <person name="Du Z.-J."/>
        </authorList>
    </citation>
    <scope>NUCLEOTIDE SEQUENCE [LARGE SCALE GENOMIC DNA]</scope>
    <source>
        <strain evidence="3 4">H1304</strain>
    </source>
</reference>
<dbReference type="EMBL" id="PKUQ01000024">
    <property type="protein sequence ID" value="PLW76607.1"/>
    <property type="molecule type" value="Genomic_DNA"/>
</dbReference>
<dbReference type="SUPFAM" id="SSF53807">
    <property type="entry name" value="Helical backbone' metal receptor"/>
    <property type="match status" value="1"/>
</dbReference>
<dbReference type="PROSITE" id="PS50983">
    <property type="entry name" value="FE_B12_PBP"/>
    <property type="match status" value="1"/>
</dbReference>
<gene>
    <name evidence="3" type="ORF">C0081_13725</name>
</gene>
<comment type="caution">
    <text evidence="3">The sequence shown here is derived from an EMBL/GenBank/DDBJ whole genome shotgun (WGS) entry which is preliminary data.</text>
</comment>
<dbReference type="Pfam" id="PF01497">
    <property type="entry name" value="Peripla_BP_2"/>
    <property type="match status" value="1"/>
</dbReference>
<name>A0A2N5XQ91_9HYPH</name>
<dbReference type="Proteomes" id="UP000234881">
    <property type="component" value="Unassembled WGS sequence"/>
</dbReference>
<accession>A0A2N5XQ91</accession>
<feature type="domain" description="Fe/B12 periplasmic-binding" evidence="2">
    <location>
        <begin position="49"/>
        <end position="325"/>
    </location>
</feature>
<feature type="chain" id="PRO_5014995657" description="Fe/B12 periplasmic-binding domain-containing protein" evidence="1">
    <location>
        <begin position="28"/>
        <end position="325"/>
    </location>
</feature>
<evidence type="ECO:0000256" key="1">
    <source>
        <dbReference type="SAM" id="SignalP"/>
    </source>
</evidence>
<keyword evidence="4" id="KW-1185">Reference proteome</keyword>
<sequence length="325" mass="34609">MKHQKIAAVCGLALIAFSGNFATPASADEFPYRFDNCGTEVTINSAPKRILLVNNSVLGTLTSLDALDLLVGRTAEPVEGIYAEEDVEKFKTIPLLSKSMNDTGGSVISLETILATKPDLVLAPESAADRELLAKSGIPLYSPPAYCTNKSTSPQGRASFDLVYDELLAFGRAIGRSDLAEKKVAELKASVKAQAPATSGVNGTAVALYATAGGKVLYPYGARSMVTPVFEAAGLTNVYGETHERVFEGNVEDLIAKDPETIVMLYSFGAPEDSTKTLKMIPALAGLQAVRNDRVIAFPFPYTDPPTPLSVKGVSMLLEKLEELQ</sequence>